<keyword evidence="2" id="KW-1133">Transmembrane helix</keyword>
<reference evidence="3 4" key="1">
    <citation type="submission" date="2018-01" db="EMBL/GenBank/DDBJ databases">
        <title>Comparison of the Chinese Bamboo Partridge and Red Junglefowl genome sequences highlights the importance of demography in genome evolution.</title>
        <authorList>
            <person name="Tiley G.P."/>
            <person name="Kimball R.T."/>
            <person name="Braun E.L."/>
            <person name="Burleigh J.G."/>
        </authorList>
    </citation>
    <scope>NUCLEOTIDE SEQUENCE [LARGE SCALE GENOMIC DNA]</scope>
    <source>
        <strain evidence="3">RTK389</strain>
        <tissue evidence="3">Blood</tissue>
    </source>
</reference>
<organism evidence="3 4">
    <name type="scientific">Bambusicola thoracicus</name>
    <name type="common">Chinese bamboo-partridge</name>
    <name type="synonym">Perdix thoracica</name>
    <dbReference type="NCBI Taxonomy" id="9083"/>
    <lineage>
        <taxon>Eukaryota</taxon>
        <taxon>Metazoa</taxon>
        <taxon>Chordata</taxon>
        <taxon>Craniata</taxon>
        <taxon>Vertebrata</taxon>
        <taxon>Euteleostomi</taxon>
        <taxon>Archelosauria</taxon>
        <taxon>Archosauria</taxon>
        <taxon>Dinosauria</taxon>
        <taxon>Saurischia</taxon>
        <taxon>Theropoda</taxon>
        <taxon>Coelurosauria</taxon>
        <taxon>Aves</taxon>
        <taxon>Neognathae</taxon>
        <taxon>Galloanserae</taxon>
        <taxon>Galliformes</taxon>
        <taxon>Phasianidae</taxon>
        <taxon>Perdicinae</taxon>
        <taxon>Bambusicola</taxon>
    </lineage>
</organism>
<evidence type="ECO:0000313" key="3">
    <source>
        <dbReference type="EMBL" id="POI24332.1"/>
    </source>
</evidence>
<keyword evidence="2" id="KW-0812">Transmembrane</keyword>
<evidence type="ECO:0000256" key="1">
    <source>
        <dbReference type="SAM" id="MobiDB-lite"/>
    </source>
</evidence>
<comment type="caution">
    <text evidence="3">The sequence shown here is derived from an EMBL/GenBank/DDBJ whole genome shotgun (WGS) entry which is preliminary data.</text>
</comment>
<dbReference type="OrthoDB" id="10249433at2759"/>
<protein>
    <submittedName>
        <fullName evidence="3">Uncharacterized protein</fullName>
    </submittedName>
</protein>
<proteinExistence type="predicted"/>
<keyword evidence="2" id="KW-0472">Membrane</keyword>
<evidence type="ECO:0000313" key="4">
    <source>
        <dbReference type="Proteomes" id="UP000237246"/>
    </source>
</evidence>
<sequence>MRRRGGAEAAGRGDDDDSGRAAEQSAERPRRGWLGWCPRLRTVLLQLLLIYISVPFLVRLFPVILTKFVFLNFCEYPSTESLP</sequence>
<evidence type="ECO:0000256" key="2">
    <source>
        <dbReference type="SAM" id="Phobius"/>
    </source>
</evidence>
<feature type="transmembrane region" description="Helical" evidence="2">
    <location>
        <begin position="48"/>
        <end position="73"/>
    </location>
</feature>
<dbReference type="Proteomes" id="UP000237246">
    <property type="component" value="Unassembled WGS sequence"/>
</dbReference>
<dbReference type="EMBL" id="PPHD01042087">
    <property type="protein sequence ID" value="POI24332.1"/>
    <property type="molecule type" value="Genomic_DNA"/>
</dbReference>
<name>A0A2P4SJQ0_BAMTH</name>
<dbReference type="AlphaFoldDB" id="A0A2P4SJQ0"/>
<gene>
    <name evidence="3" type="ORF">CIB84_011919</name>
</gene>
<accession>A0A2P4SJQ0</accession>
<feature type="region of interest" description="Disordered" evidence="1">
    <location>
        <begin position="1"/>
        <end position="29"/>
    </location>
</feature>
<keyword evidence="4" id="KW-1185">Reference proteome</keyword>